<comment type="caution">
    <text evidence="2">The sequence shown here is derived from an EMBL/GenBank/DDBJ whole genome shotgun (WGS) entry which is preliminary data.</text>
</comment>
<keyword evidence="3" id="KW-1185">Reference proteome</keyword>
<keyword evidence="1" id="KW-0812">Transmembrane</keyword>
<evidence type="ECO:0000313" key="2">
    <source>
        <dbReference type="EMBL" id="MDT8999703.1"/>
    </source>
</evidence>
<reference evidence="2" key="1">
    <citation type="submission" date="2023-09" db="EMBL/GenBank/DDBJ databases">
        <title>Paucibacter sp. APW11 Genome sequencing and assembly.</title>
        <authorList>
            <person name="Kim I."/>
        </authorList>
    </citation>
    <scope>NUCLEOTIDE SEQUENCE</scope>
    <source>
        <strain evidence="2">APW11</strain>
    </source>
</reference>
<accession>A0ABU3PB09</accession>
<sequence>MMGYLRGFLKAVLLYALVMAAFGLTFAIELAVFIVGLLRGAFSQPDAASGAWIVLLFLILGGLLWLQRRLPLRVKNALCLHHLNLDGSAAGAEQLLVRWLLLCAYVLVTAAQLSDMSGMLAPENLLLPYFLLFLPLTQLTLSKGQYSLIDYALLVRAGHAQESDGAAEGSREAKALLAIIAAAVLAGVAVQYTKAIPVMSPLFKSSRSNPALVSAFIFSSFYNGGTEDAAPASASTPARPQFRAALEKLGLVVLQAGISHPGELIVGEGEATMKLAVEALIEVQVALPSLDLDAVKAKMQRAAQLACELEAPAAAAQGGAQRDTAIRFVVFGDFDLYHYALNKPFLCRGSGVPQSLPGGISAGFGFSFL</sequence>
<evidence type="ECO:0000313" key="3">
    <source>
        <dbReference type="Proteomes" id="UP001246372"/>
    </source>
</evidence>
<proteinExistence type="predicted"/>
<feature type="transmembrane region" description="Helical" evidence="1">
    <location>
        <begin position="47"/>
        <end position="66"/>
    </location>
</feature>
<gene>
    <name evidence="2" type="ORF">RQP53_10535</name>
</gene>
<feature type="transmembrane region" description="Helical" evidence="1">
    <location>
        <begin position="175"/>
        <end position="193"/>
    </location>
</feature>
<dbReference type="EMBL" id="JAVXZY010000003">
    <property type="protein sequence ID" value="MDT8999703.1"/>
    <property type="molecule type" value="Genomic_DNA"/>
</dbReference>
<feature type="transmembrane region" description="Helical" evidence="1">
    <location>
        <begin position="12"/>
        <end position="35"/>
    </location>
</feature>
<keyword evidence="1" id="KW-1133">Transmembrane helix</keyword>
<dbReference type="RefSeq" id="WP_315650260.1">
    <property type="nucleotide sequence ID" value="NZ_JAVXZY010000003.1"/>
</dbReference>
<name>A0ABU3PB09_9BURK</name>
<organism evidence="2 3">
    <name type="scientific">Roseateles aquae</name>
    <dbReference type="NCBI Taxonomy" id="3077235"/>
    <lineage>
        <taxon>Bacteria</taxon>
        <taxon>Pseudomonadati</taxon>
        <taxon>Pseudomonadota</taxon>
        <taxon>Betaproteobacteria</taxon>
        <taxon>Burkholderiales</taxon>
        <taxon>Sphaerotilaceae</taxon>
        <taxon>Roseateles</taxon>
    </lineage>
</organism>
<evidence type="ECO:0000256" key="1">
    <source>
        <dbReference type="SAM" id="Phobius"/>
    </source>
</evidence>
<keyword evidence="1" id="KW-0472">Membrane</keyword>
<dbReference type="Proteomes" id="UP001246372">
    <property type="component" value="Unassembled WGS sequence"/>
</dbReference>
<protein>
    <submittedName>
        <fullName evidence="2">Uncharacterized protein</fullName>
    </submittedName>
</protein>